<feature type="chain" id="PRO_5022886789" description="AA9 family lytic polysaccharide monooxygenase" evidence="3">
    <location>
        <begin position="19"/>
        <end position="217"/>
    </location>
</feature>
<evidence type="ECO:0000313" key="5">
    <source>
        <dbReference type="EMBL" id="TFK42122.1"/>
    </source>
</evidence>
<dbReference type="AlphaFoldDB" id="A0A5C3MA27"/>
<keyword evidence="1 2" id="KW-1015">Disulfide bond</keyword>
<evidence type="ECO:0000256" key="1">
    <source>
        <dbReference type="ARBA" id="ARBA00023157"/>
    </source>
</evidence>
<dbReference type="Proteomes" id="UP000308652">
    <property type="component" value="Unassembled WGS sequence"/>
</dbReference>
<comment type="function">
    <text evidence="2">Lytic polysaccharide monooxygenase (LMPO) that depolymerizes crystalline and amorphous polysaccharides via the oxidation of scissile alpha- or beta-(1-4)-glycosidic bonds, yielding C1 and/or C4 oxidation products. Catalysis by LPMOs requires the reduction of the active-site copper from Cu(II) to Cu(I) by a reducing agent and H(2)O(2) or O(2) as a cosubstrate.</text>
</comment>
<dbReference type="InterPro" id="IPR049892">
    <property type="entry name" value="AA9"/>
</dbReference>
<dbReference type="GO" id="GO:0005576">
    <property type="term" value="C:extracellular region"/>
    <property type="evidence" value="ECO:0007669"/>
    <property type="project" value="UniProtKB-SubCell"/>
</dbReference>
<dbReference type="EC" id="1.14.99.56" evidence="2"/>
<evidence type="ECO:0000256" key="3">
    <source>
        <dbReference type="SAM" id="SignalP"/>
    </source>
</evidence>
<reference evidence="5 6" key="1">
    <citation type="journal article" date="2019" name="Nat. Ecol. Evol.">
        <title>Megaphylogeny resolves global patterns of mushroom evolution.</title>
        <authorList>
            <person name="Varga T."/>
            <person name="Krizsan K."/>
            <person name="Foldi C."/>
            <person name="Dima B."/>
            <person name="Sanchez-Garcia M."/>
            <person name="Sanchez-Ramirez S."/>
            <person name="Szollosi G.J."/>
            <person name="Szarkandi J.G."/>
            <person name="Papp V."/>
            <person name="Albert L."/>
            <person name="Andreopoulos W."/>
            <person name="Angelini C."/>
            <person name="Antonin V."/>
            <person name="Barry K.W."/>
            <person name="Bougher N.L."/>
            <person name="Buchanan P."/>
            <person name="Buyck B."/>
            <person name="Bense V."/>
            <person name="Catcheside P."/>
            <person name="Chovatia M."/>
            <person name="Cooper J."/>
            <person name="Damon W."/>
            <person name="Desjardin D."/>
            <person name="Finy P."/>
            <person name="Geml J."/>
            <person name="Haridas S."/>
            <person name="Hughes K."/>
            <person name="Justo A."/>
            <person name="Karasinski D."/>
            <person name="Kautmanova I."/>
            <person name="Kiss B."/>
            <person name="Kocsube S."/>
            <person name="Kotiranta H."/>
            <person name="LaButti K.M."/>
            <person name="Lechner B.E."/>
            <person name="Liimatainen K."/>
            <person name="Lipzen A."/>
            <person name="Lukacs Z."/>
            <person name="Mihaltcheva S."/>
            <person name="Morgado L.N."/>
            <person name="Niskanen T."/>
            <person name="Noordeloos M.E."/>
            <person name="Ohm R.A."/>
            <person name="Ortiz-Santana B."/>
            <person name="Ovrebo C."/>
            <person name="Racz N."/>
            <person name="Riley R."/>
            <person name="Savchenko A."/>
            <person name="Shiryaev A."/>
            <person name="Soop K."/>
            <person name="Spirin V."/>
            <person name="Szebenyi C."/>
            <person name="Tomsovsky M."/>
            <person name="Tulloss R.E."/>
            <person name="Uehling J."/>
            <person name="Grigoriev I.V."/>
            <person name="Vagvolgyi C."/>
            <person name="Papp T."/>
            <person name="Martin F.M."/>
            <person name="Miettinen O."/>
            <person name="Hibbett D.S."/>
            <person name="Nagy L.G."/>
        </authorList>
    </citation>
    <scope>NUCLEOTIDE SEQUENCE [LARGE SCALE GENOMIC DNA]</scope>
    <source>
        <strain evidence="5 6">CBS 166.37</strain>
    </source>
</reference>
<keyword evidence="6" id="KW-1185">Reference proteome</keyword>
<dbReference type="InterPro" id="IPR005103">
    <property type="entry name" value="AA9_LPMO"/>
</dbReference>
<comment type="catalytic activity">
    <reaction evidence="2">
        <text>[(1-&gt;4)-beta-D-glucosyl]n+m + reduced acceptor + O2 = 4-dehydro-beta-D-glucosyl-[(1-&gt;4)-beta-D-glucosyl]n-1 + [(1-&gt;4)-beta-D-glucosyl]m + acceptor + H2O.</text>
        <dbReference type="EC" id="1.14.99.56"/>
    </reaction>
</comment>
<gene>
    <name evidence="5" type="ORF">BDQ12DRAFT_703516</name>
</gene>
<evidence type="ECO:0000259" key="4">
    <source>
        <dbReference type="Pfam" id="PF03443"/>
    </source>
</evidence>
<name>A0A5C3MA27_9AGAR</name>
<dbReference type="STRING" id="68775.A0A5C3MA27"/>
<keyword evidence="2" id="KW-0624">Polysaccharide degradation</keyword>
<dbReference type="GO" id="GO:0030248">
    <property type="term" value="F:cellulose binding"/>
    <property type="evidence" value="ECO:0007669"/>
    <property type="project" value="UniProtKB-UniRule"/>
</dbReference>
<accession>A0A5C3MA27</accession>
<protein>
    <recommendedName>
        <fullName evidence="2">AA9 family lytic polysaccharide monooxygenase</fullName>
        <ecNumber evidence="2">1.14.99.56</ecNumber>
    </recommendedName>
    <alternativeName>
        <fullName evidence="2">Endo-beta-1,4-glucanase</fullName>
    </alternativeName>
    <alternativeName>
        <fullName evidence="2">Glycosyl hydrolase 61 family protein</fullName>
    </alternativeName>
</protein>
<comment type="domain">
    <text evidence="2">Has a modular structure: an endo-beta-1,4-glucanase catalytic module at the N-terminus, a linker rich in serines and threonines, and a C-terminal carbohydrate-binding module (CBM).</text>
</comment>
<dbReference type="OrthoDB" id="3496539at2759"/>
<dbReference type="PANTHER" id="PTHR33353">
    <property type="entry name" value="PUTATIVE (AFU_ORTHOLOGUE AFUA_1G12560)-RELATED"/>
    <property type="match status" value="1"/>
</dbReference>
<organism evidence="5 6">
    <name type="scientific">Crucibulum laeve</name>
    <dbReference type="NCBI Taxonomy" id="68775"/>
    <lineage>
        <taxon>Eukaryota</taxon>
        <taxon>Fungi</taxon>
        <taxon>Dikarya</taxon>
        <taxon>Basidiomycota</taxon>
        <taxon>Agaricomycotina</taxon>
        <taxon>Agaricomycetes</taxon>
        <taxon>Agaricomycetidae</taxon>
        <taxon>Agaricales</taxon>
        <taxon>Agaricineae</taxon>
        <taxon>Nidulariaceae</taxon>
        <taxon>Crucibulum</taxon>
    </lineage>
</organism>
<dbReference type="EMBL" id="ML213593">
    <property type="protein sequence ID" value="TFK42122.1"/>
    <property type="molecule type" value="Genomic_DNA"/>
</dbReference>
<feature type="signal peptide" evidence="3">
    <location>
        <begin position="1"/>
        <end position="18"/>
    </location>
</feature>
<dbReference type="CDD" id="cd21175">
    <property type="entry name" value="LPMO_AA9"/>
    <property type="match status" value="1"/>
</dbReference>
<keyword evidence="2" id="KW-0964">Secreted</keyword>
<feature type="domain" description="Auxiliary Activity family 9 catalytic" evidence="4">
    <location>
        <begin position="19"/>
        <end position="205"/>
    </location>
</feature>
<keyword evidence="2" id="KW-0136">Cellulose degradation</keyword>
<keyword evidence="3" id="KW-0732">Signal</keyword>
<dbReference type="Pfam" id="PF03443">
    <property type="entry name" value="AA9"/>
    <property type="match status" value="1"/>
</dbReference>
<comment type="subcellular location">
    <subcellularLocation>
        <location evidence="2">Secreted</location>
    </subcellularLocation>
</comment>
<dbReference type="Gene3D" id="2.70.50.70">
    <property type="match status" value="1"/>
</dbReference>
<proteinExistence type="predicted"/>
<evidence type="ECO:0000313" key="6">
    <source>
        <dbReference type="Proteomes" id="UP000308652"/>
    </source>
</evidence>
<dbReference type="GO" id="GO:0008810">
    <property type="term" value="F:cellulase activity"/>
    <property type="evidence" value="ECO:0007669"/>
    <property type="project" value="UniProtKB-UniRule"/>
</dbReference>
<keyword evidence="5" id="KW-0378">Hydrolase</keyword>
<dbReference type="GO" id="GO:0030245">
    <property type="term" value="P:cellulose catabolic process"/>
    <property type="evidence" value="ECO:0007669"/>
    <property type="project" value="UniProtKB-UniRule"/>
</dbReference>
<keyword evidence="2" id="KW-0119">Carbohydrate metabolism</keyword>
<evidence type="ECO:0000256" key="2">
    <source>
        <dbReference type="RuleBase" id="RU368122"/>
    </source>
</evidence>
<dbReference type="PANTHER" id="PTHR33353:SF11">
    <property type="entry name" value="GLYCOSYLHYDROLASE FAMILY 61-7 PROTEIN"/>
    <property type="match status" value="1"/>
</dbReference>
<sequence length="217" mass="23015">MKIASILGLALIAQTVSAHYIFNTLIAGSKTSTKAVRLPQNNSPVHDYTGSEITCNLNPSPADETVSVNAGDTIGFKVDAALYHKGPVAIYLGKAPGSAANWDGAGQNWFKIAEWGATYNPFSFSSLNKDVFTTTIPKSVPSGEYLVRIEQAGLHLTGTPEFFISCAQIKVENGGTGNPSKVSIPGYIPKDDPSVMVNIYDPVPTAYTCPGPSVYRG</sequence>